<protein>
    <submittedName>
        <fullName evidence="1">Uncharacterized protein</fullName>
    </submittedName>
</protein>
<dbReference type="OrthoDB" id="2742389at2759"/>
<organism evidence="1 2">
    <name type="scientific">Lentinus tigrinus ALCF2SS1-6</name>
    <dbReference type="NCBI Taxonomy" id="1328759"/>
    <lineage>
        <taxon>Eukaryota</taxon>
        <taxon>Fungi</taxon>
        <taxon>Dikarya</taxon>
        <taxon>Basidiomycota</taxon>
        <taxon>Agaricomycotina</taxon>
        <taxon>Agaricomycetes</taxon>
        <taxon>Polyporales</taxon>
        <taxon>Polyporaceae</taxon>
        <taxon>Lentinus</taxon>
    </lineage>
</organism>
<accession>A0A5C2S9F6</accession>
<name>A0A5C2S9F6_9APHY</name>
<evidence type="ECO:0000313" key="2">
    <source>
        <dbReference type="Proteomes" id="UP000313359"/>
    </source>
</evidence>
<keyword evidence="2" id="KW-1185">Reference proteome</keyword>
<gene>
    <name evidence="1" type="ORF">L227DRAFT_487944</name>
</gene>
<feature type="non-terminal residue" evidence="1">
    <location>
        <position position="1"/>
    </location>
</feature>
<dbReference type="STRING" id="1328759.A0A5C2S9F6"/>
<sequence length="52" mass="5981">LNYTFDAWTSPNHKALIAFAVHLQHERKPLSFLLDVIEVVESHTGETTAREF</sequence>
<reference evidence="1" key="1">
    <citation type="journal article" date="2018" name="Genome Biol. Evol.">
        <title>Genomics and development of Lentinus tigrinus, a white-rot wood-decaying mushroom with dimorphic fruiting bodies.</title>
        <authorList>
            <person name="Wu B."/>
            <person name="Xu Z."/>
            <person name="Knudson A."/>
            <person name="Carlson A."/>
            <person name="Chen N."/>
            <person name="Kovaka S."/>
            <person name="LaButti K."/>
            <person name="Lipzen A."/>
            <person name="Pennachio C."/>
            <person name="Riley R."/>
            <person name="Schakwitz W."/>
            <person name="Umezawa K."/>
            <person name="Ohm R.A."/>
            <person name="Grigoriev I.V."/>
            <person name="Nagy L.G."/>
            <person name="Gibbons J."/>
            <person name="Hibbett D."/>
        </authorList>
    </citation>
    <scope>NUCLEOTIDE SEQUENCE [LARGE SCALE GENOMIC DNA]</scope>
    <source>
        <strain evidence="1">ALCF2SS1-6</strain>
    </source>
</reference>
<dbReference type="EMBL" id="ML122266">
    <property type="protein sequence ID" value="RPD60432.1"/>
    <property type="molecule type" value="Genomic_DNA"/>
</dbReference>
<feature type="non-terminal residue" evidence="1">
    <location>
        <position position="52"/>
    </location>
</feature>
<evidence type="ECO:0000313" key="1">
    <source>
        <dbReference type="EMBL" id="RPD60432.1"/>
    </source>
</evidence>
<proteinExistence type="predicted"/>
<dbReference type="AlphaFoldDB" id="A0A5C2S9F6"/>
<dbReference type="Proteomes" id="UP000313359">
    <property type="component" value="Unassembled WGS sequence"/>
</dbReference>